<evidence type="ECO:0000313" key="1">
    <source>
        <dbReference type="EMBL" id="KUK43553.1"/>
    </source>
</evidence>
<name>A0A117LF09_9EURY</name>
<gene>
    <name evidence="1" type="ORF">XD72_2046</name>
</gene>
<evidence type="ECO:0000313" key="2">
    <source>
        <dbReference type="Proteomes" id="UP000057043"/>
    </source>
</evidence>
<comment type="caution">
    <text evidence="1">The sequence shown here is derived from an EMBL/GenBank/DDBJ whole genome shotgun (WGS) entry which is preliminary data.</text>
</comment>
<organism evidence="1 2">
    <name type="scientific">Methanothrix harundinacea</name>
    <dbReference type="NCBI Taxonomy" id="301375"/>
    <lineage>
        <taxon>Archaea</taxon>
        <taxon>Methanobacteriati</taxon>
        <taxon>Methanobacteriota</taxon>
        <taxon>Stenosarchaea group</taxon>
        <taxon>Methanomicrobia</taxon>
        <taxon>Methanotrichales</taxon>
        <taxon>Methanotrichaceae</taxon>
        <taxon>Methanothrix</taxon>
    </lineage>
</organism>
<protein>
    <submittedName>
        <fullName evidence="1">Transposase, putative</fullName>
    </submittedName>
</protein>
<dbReference type="Proteomes" id="UP000057043">
    <property type="component" value="Unassembled WGS sequence"/>
</dbReference>
<dbReference type="AlphaFoldDB" id="A0A117LF09"/>
<dbReference type="EMBL" id="LGFT01000064">
    <property type="protein sequence ID" value="KUK43553.1"/>
    <property type="molecule type" value="Genomic_DNA"/>
</dbReference>
<sequence length="61" mass="7452">MLKKSQKDYRAWIKEAKRLFREFVHNLELKCRRDGKNLEKLELIRTYAVEQKTSSMKHQTV</sequence>
<dbReference type="PATRIC" id="fig|301375.7.peg.259"/>
<reference evidence="1 2" key="1">
    <citation type="journal article" date="2015" name="MBio">
        <title>Genome-Resolved Metagenomic Analysis Reveals Roles for Candidate Phyla and Other Microbial Community Members in Biogeochemical Transformations in Oil Reservoirs.</title>
        <authorList>
            <person name="Hu P."/>
            <person name="Tom L."/>
            <person name="Singh A."/>
            <person name="Thomas B.C."/>
            <person name="Baker B.J."/>
            <person name="Piceno Y.M."/>
            <person name="Andersen G.L."/>
            <person name="Banfield J.F."/>
        </authorList>
    </citation>
    <scope>NUCLEOTIDE SEQUENCE [LARGE SCALE GENOMIC DNA]</scope>
    <source>
        <strain evidence="1">57_489</strain>
    </source>
</reference>
<accession>A0A117LF09</accession>
<proteinExistence type="predicted"/>